<evidence type="ECO:0000256" key="5">
    <source>
        <dbReference type="ARBA" id="ARBA00023163"/>
    </source>
</evidence>
<keyword evidence="4" id="KW-0238">DNA-binding</keyword>
<evidence type="ECO:0000313" key="8">
    <source>
        <dbReference type="Proteomes" id="UP001305779"/>
    </source>
</evidence>
<keyword evidence="3" id="KW-0805">Transcription regulation</keyword>
<keyword evidence="6" id="KW-0539">Nucleus</keyword>
<keyword evidence="2" id="KW-0862">Zinc</keyword>
<protein>
    <submittedName>
        <fullName evidence="7">Uncharacterized protein</fullName>
    </submittedName>
</protein>
<proteinExistence type="predicted"/>
<dbReference type="EMBL" id="JAXOVC010000012">
    <property type="protein sequence ID" value="KAK4495413.1"/>
    <property type="molecule type" value="Genomic_DNA"/>
</dbReference>
<evidence type="ECO:0000256" key="3">
    <source>
        <dbReference type="ARBA" id="ARBA00023015"/>
    </source>
</evidence>
<gene>
    <name evidence="7" type="ORF">PRZ48_013744</name>
</gene>
<comment type="caution">
    <text evidence="7">The sequence shown here is derived from an EMBL/GenBank/DDBJ whole genome shotgun (WGS) entry which is preliminary data.</text>
</comment>
<evidence type="ECO:0000313" key="7">
    <source>
        <dbReference type="EMBL" id="KAK4495413.1"/>
    </source>
</evidence>
<evidence type="ECO:0000256" key="1">
    <source>
        <dbReference type="ARBA" id="ARBA00022723"/>
    </source>
</evidence>
<accession>A0ABR0E2F8</accession>
<keyword evidence="5" id="KW-0804">Transcription</keyword>
<evidence type="ECO:0000256" key="2">
    <source>
        <dbReference type="ARBA" id="ARBA00022833"/>
    </source>
</evidence>
<evidence type="ECO:0000256" key="4">
    <source>
        <dbReference type="ARBA" id="ARBA00023125"/>
    </source>
</evidence>
<organism evidence="7 8">
    <name type="scientific">Zasmidium cellare</name>
    <name type="common">Wine cellar mold</name>
    <name type="synonym">Racodium cellare</name>
    <dbReference type="NCBI Taxonomy" id="395010"/>
    <lineage>
        <taxon>Eukaryota</taxon>
        <taxon>Fungi</taxon>
        <taxon>Dikarya</taxon>
        <taxon>Ascomycota</taxon>
        <taxon>Pezizomycotina</taxon>
        <taxon>Dothideomycetes</taxon>
        <taxon>Dothideomycetidae</taxon>
        <taxon>Mycosphaerellales</taxon>
        <taxon>Mycosphaerellaceae</taxon>
        <taxon>Zasmidium</taxon>
    </lineage>
</organism>
<keyword evidence="8" id="KW-1185">Reference proteome</keyword>
<dbReference type="PANTHER" id="PTHR36206">
    <property type="entry name" value="ASPERCRYPTIN BIOSYNTHESIS CLUSTER-SPECIFIC TRANSCRIPTION REGULATOR ATNN-RELATED"/>
    <property type="match status" value="1"/>
</dbReference>
<keyword evidence="1" id="KW-0479">Metal-binding</keyword>
<dbReference type="Proteomes" id="UP001305779">
    <property type="component" value="Unassembled WGS sequence"/>
</dbReference>
<evidence type="ECO:0000256" key="6">
    <source>
        <dbReference type="ARBA" id="ARBA00023242"/>
    </source>
</evidence>
<dbReference type="PANTHER" id="PTHR36206:SF12">
    <property type="entry name" value="ASPERCRYPTIN BIOSYNTHESIS CLUSTER-SPECIFIC TRANSCRIPTION REGULATOR ATNN-RELATED"/>
    <property type="match status" value="1"/>
</dbReference>
<sequence length="361" mass="40919">MQDNNEEESSSHTVIVPVTPRDNVGILVRAFIDLDLDGTVEDPDMDQPIPSAFASIDEAMVHLYALGARIHDLIGQTMKISKLDLSQRYDLEAMDPLTRSCLIAANLRRLDTAIHEAHIAEFMSMKQELRKWMSAFATLQPCKSNDLAHSMARIHFFNIWLFVESHRDASESAVDRFLPQFEHLASTCESYTQSFWLAEPHIPFDSRLPSSHTRPAFALGSGVLECSYLIAMKCRDSSVRRRCIQLIRISNFQGAFDAFYLAAMVEAVVDLEEERARKILGVSHDHLFECHEVPEEARNLNAELDMGSDAEKHTFYKKDFGSFVYHTWSDGLGSELERGEGLFVVERPLPSGLEPTRRVPM</sequence>
<dbReference type="InterPro" id="IPR052360">
    <property type="entry name" value="Transcr_Regulatory_Proteins"/>
</dbReference>
<name>A0ABR0E2F8_ZASCE</name>
<reference evidence="7 8" key="1">
    <citation type="journal article" date="2023" name="G3 (Bethesda)">
        <title>A chromosome-level genome assembly of Zasmidium syzygii isolated from banana leaves.</title>
        <authorList>
            <person name="van Westerhoven A.C."/>
            <person name="Mehrabi R."/>
            <person name="Talebi R."/>
            <person name="Steentjes M.B.F."/>
            <person name="Corcolon B."/>
            <person name="Chong P.A."/>
            <person name="Kema G.H.J."/>
            <person name="Seidl M.F."/>
        </authorList>
    </citation>
    <scope>NUCLEOTIDE SEQUENCE [LARGE SCALE GENOMIC DNA]</scope>
    <source>
        <strain evidence="7 8">P124</strain>
    </source>
</reference>